<gene>
    <name evidence="1" type="ORF">BJ322DRAFT_1221845</name>
</gene>
<keyword evidence="2" id="KW-1185">Reference proteome</keyword>
<dbReference type="AlphaFoldDB" id="A0A9P6H6R3"/>
<dbReference type="Proteomes" id="UP000736335">
    <property type="component" value="Unassembled WGS sequence"/>
</dbReference>
<name>A0A9P6H6R3_9AGAM</name>
<reference evidence="1" key="1">
    <citation type="journal article" date="2020" name="Nat. Commun.">
        <title>Large-scale genome sequencing of mycorrhizal fungi provides insights into the early evolution of symbiotic traits.</title>
        <authorList>
            <person name="Miyauchi S."/>
            <person name="Kiss E."/>
            <person name="Kuo A."/>
            <person name="Drula E."/>
            <person name="Kohler A."/>
            <person name="Sanchez-Garcia M."/>
            <person name="Morin E."/>
            <person name="Andreopoulos B."/>
            <person name="Barry K.W."/>
            <person name="Bonito G."/>
            <person name="Buee M."/>
            <person name="Carver A."/>
            <person name="Chen C."/>
            <person name="Cichocki N."/>
            <person name="Clum A."/>
            <person name="Culley D."/>
            <person name="Crous P.W."/>
            <person name="Fauchery L."/>
            <person name="Girlanda M."/>
            <person name="Hayes R.D."/>
            <person name="Keri Z."/>
            <person name="LaButti K."/>
            <person name="Lipzen A."/>
            <person name="Lombard V."/>
            <person name="Magnuson J."/>
            <person name="Maillard F."/>
            <person name="Murat C."/>
            <person name="Nolan M."/>
            <person name="Ohm R.A."/>
            <person name="Pangilinan J."/>
            <person name="Pereira M.F."/>
            <person name="Perotto S."/>
            <person name="Peter M."/>
            <person name="Pfister S."/>
            <person name="Riley R."/>
            <person name="Sitrit Y."/>
            <person name="Stielow J.B."/>
            <person name="Szollosi G."/>
            <person name="Zifcakova L."/>
            <person name="Stursova M."/>
            <person name="Spatafora J.W."/>
            <person name="Tedersoo L."/>
            <person name="Vaario L.M."/>
            <person name="Yamada A."/>
            <person name="Yan M."/>
            <person name="Wang P."/>
            <person name="Xu J."/>
            <person name="Bruns T."/>
            <person name="Baldrian P."/>
            <person name="Vilgalys R."/>
            <person name="Dunand C."/>
            <person name="Henrissat B."/>
            <person name="Grigoriev I.V."/>
            <person name="Hibbett D."/>
            <person name="Nagy L.G."/>
            <person name="Martin F.M."/>
        </authorList>
    </citation>
    <scope>NUCLEOTIDE SEQUENCE</scope>
    <source>
        <strain evidence="1">UH-Tt-Lm1</strain>
    </source>
</reference>
<reference evidence="1" key="2">
    <citation type="submission" date="2020-11" db="EMBL/GenBank/DDBJ databases">
        <authorList>
            <consortium name="DOE Joint Genome Institute"/>
            <person name="Kuo A."/>
            <person name="Miyauchi S."/>
            <person name="Kiss E."/>
            <person name="Drula E."/>
            <person name="Kohler A."/>
            <person name="Sanchez-Garcia M."/>
            <person name="Andreopoulos B."/>
            <person name="Barry K.W."/>
            <person name="Bonito G."/>
            <person name="Buee M."/>
            <person name="Carver A."/>
            <person name="Chen C."/>
            <person name="Cichocki N."/>
            <person name="Clum A."/>
            <person name="Culley D."/>
            <person name="Crous P.W."/>
            <person name="Fauchery L."/>
            <person name="Girlanda M."/>
            <person name="Hayes R."/>
            <person name="Keri Z."/>
            <person name="Labutti K."/>
            <person name="Lipzen A."/>
            <person name="Lombard V."/>
            <person name="Magnuson J."/>
            <person name="Maillard F."/>
            <person name="Morin E."/>
            <person name="Murat C."/>
            <person name="Nolan M."/>
            <person name="Ohm R."/>
            <person name="Pangilinan J."/>
            <person name="Pereira M."/>
            <person name="Perotto S."/>
            <person name="Peter M."/>
            <person name="Riley R."/>
            <person name="Sitrit Y."/>
            <person name="Stielow B."/>
            <person name="Szollosi G."/>
            <person name="Zifcakova L."/>
            <person name="Stursova M."/>
            <person name="Spatafora J.W."/>
            <person name="Tedersoo L."/>
            <person name="Vaario L.-M."/>
            <person name="Yamada A."/>
            <person name="Yan M."/>
            <person name="Wang P."/>
            <person name="Xu J."/>
            <person name="Bruns T."/>
            <person name="Baldrian P."/>
            <person name="Vilgalys R."/>
            <person name="Henrissat B."/>
            <person name="Grigoriev I.V."/>
            <person name="Hibbett D."/>
            <person name="Nagy L.G."/>
            <person name="Martin F.M."/>
        </authorList>
    </citation>
    <scope>NUCLEOTIDE SEQUENCE</scope>
    <source>
        <strain evidence="1">UH-Tt-Lm1</strain>
    </source>
</reference>
<comment type="caution">
    <text evidence="1">The sequence shown here is derived from an EMBL/GenBank/DDBJ whole genome shotgun (WGS) entry which is preliminary data.</text>
</comment>
<proteinExistence type="predicted"/>
<sequence>MSNLIREIPFSLPFSGANSYELQGGPSAVGSVQDTHALNLWLDASQVQQTFFQTTGSVADLVVSLSQNGMVRSHEPWNLLRNSQVNKALLSKELKSPRSGSYSGVGTPRPRHRITLVYAPLLTAAMHVDGFQTVTNTLGFPISLGSSWGGALIPHWPPGLPLDAPHLKVYLGTVLAAWLGWIVWSVGVDAGGGSKRATGKLSPSRFKYKCKPVRGEYISTNAGSELVAGIRFHISVVPINDISLMVVTLSSSCHDWREKPAGRSAIPAEYEWAKFDVI</sequence>
<evidence type="ECO:0000313" key="1">
    <source>
        <dbReference type="EMBL" id="KAF9778749.1"/>
    </source>
</evidence>
<accession>A0A9P6H6R3</accession>
<evidence type="ECO:0000313" key="2">
    <source>
        <dbReference type="Proteomes" id="UP000736335"/>
    </source>
</evidence>
<protein>
    <submittedName>
        <fullName evidence="1">Uncharacterized protein</fullName>
    </submittedName>
</protein>
<dbReference type="EMBL" id="WIUZ02000022">
    <property type="protein sequence ID" value="KAF9778749.1"/>
    <property type="molecule type" value="Genomic_DNA"/>
</dbReference>
<organism evidence="1 2">
    <name type="scientific">Thelephora terrestris</name>
    <dbReference type="NCBI Taxonomy" id="56493"/>
    <lineage>
        <taxon>Eukaryota</taxon>
        <taxon>Fungi</taxon>
        <taxon>Dikarya</taxon>
        <taxon>Basidiomycota</taxon>
        <taxon>Agaricomycotina</taxon>
        <taxon>Agaricomycetes</taxon>
        <taxon>Thelephorales</taxon>
        <taxon>Thelephoraceae</taxon>
        <taxon>Thelephora</taxon>
    </lineage>
</organism>